<organism evidence="1 2">
    <name type="scientific">Salipaludibacillus keqinensis</name>
    <dbReference type="NCBI Taxonomy" id="2045207"/>
    <lineage>
        <taxon>Bacteria</taxon>
        <taxon>Bacillati</taxon>
        <taxon>Bacillota</taxon>
        <taxon>Bacilli</taxon>
        <taxon>Bacillales</taxon>
        <taxon>Bacillaceae</taxon>
    </lineage>
</organism>
<evidence type="ECO:0000313" key="2">
    <source>
        <dbReference type="Proteomes" id="UP000248214"/>
    </source>
</evidence>
<sequence length="193" mass="20671">MMKGKKKVIFVTDGDETAAHAVKAASETLGCYFLTLSQGNPSPVDAKGLIKKIKEATLEPVVLLFDDAGCPGIGQGEQKMTEVAKSPEIFLIGVVAVAAHSYVNDWTKVHLCVDRQGKLTEYGVDKEGFEEVETGRIRGDTVDCLDINEIPIIIGIGDVGKMGGYDALEKGAPVTKKALTVILERSGLREPPK</sequence>
<accession>A0A323TI36</accession>
<gene>
    <name evidence="1" type="ORF">CR194_02595</name>
</gene>
<protein>
    <submittedName>
        <fullName evidence="1">Stage V sporulation protein AE</fullName>
    </submittedName>
</protein>
<evidence type="ECO:0000313" key="1">
    <source>
        <dbReference type="EMBL" id="PYZ94439.1"/>
    </source>
</evidence>
<dbReference type="Proteomes" id="UP000248214">
    <property type="component" value="Unassembled WGS sequence"/>
</dbReference>
<dbReference type="AlphaFoldDB" id="A0A323TI36"/>
<dbReference type="InterPro" id="IPR025914">
    <property type="entry name" value="SpoVAE"/>
</dbReference>
<comment type="caution">
    <text evidence="1">The sequence shown here is derived from an EMBL/GenBank/DDBJ whole genome shotgun (WGS) entry which is preliminary data.</text>
</comment>
<reference evidence="1 2" key="1">
    <citation type="submission" date="2017-10" db="EMBL/GenBank/DDBJ databases">
        <title>Bacillus sp. nov., a halophilic bacterium isolated from a Keqin Lake.</title>
        <authorList>
            <person name="Wang H."/>
        </authorList>
    </citation>
    <scope>NUCLEOTIDE SEQUENCE [LARGE SCALE GENOMIC DNA]</scope>
    <source>
        <strain evidence="1 2">KQ-12</strain>
    </source>
</reference>
<name>A0A323TI36_9BACI</name>
<dbReference type="EMBL" id="PDOD01000001">
    <property type="protein sequence ID" value="PYZ94439.1"/>
    <property type="molecule type" value="Genomic_DNA"/>
</dbReference>
<proteinExistence type="predicted"/>
<keyword evidence="2" id="KW-1185">Reference proteome</keyword>
<dbReference type="OrthoDB" id="1679631at2"/>
<dbReference type="Pfam" id="PF14097">
    <property type="entry name" value="SpoVAE"/>
    <property type="match status" value="1"/>
</dbReference>